<accession>A0A540KGZ8</accession>
<protein>
    <submittedName>
        <fullName evidence="2">Uncharacterized protein</fullName>
    </submittedName>
</protein>
<sequence length="135" mass="14369">MAQEFFEHAVSTSTAIAALSFKWVNSDLSILSRGPRLLYLNTTLCDDSSSAVARIQTAKIACSWTEEWWWESSVVERVKDVNDGGVDGGPAADKGADGKGRVEDEGKGGFDEVKDGLEWVYGGGGAMHLGNGGPD</sequence>
<reference evidence="2 3" key="1">
    <citation type="journal article" date="2019" name="G3 (Bethesda)">
        <title>Sequencing of a Wild Apple (Malus baccata) Genome Unravels the Differences Between Cultivated and Wild Apple Species Regarding Disease Resistance and Cold Tolerance.</title>
        <authorList>
            <person name="Chen X."/>
        </authorList>
    </citation>
    <scope>NUCLEOTIDE SEQUENCE [LARGE SCALE GENOMIC DNA]</scope>
    <source>
        <strain evidence="3">cv. Shandingzi</strain>
        <tissue evidence="2">Leaves</tissue>
    </source>
</reference>
<dbReference type="AlphaFoldDB" id="A0A540KGZ8"/>
<feature type="compositionally biased region" description="Basic and acidic residues" evidence="1">
    <location>
        <begin position="94"/>
        <end position="111"/>
    </location>
</feature>
<name>A0A540KGZ8_MALBA</name>
<evidence type="ECO:0000256" key="1">
    <source>
        <dbReference type="SAM" id="MobiDB-lite"/>
    </source>
</evidence>
<dbReference type="EMBL" id="VIEB01001286">
    <property type="protein sequence ID" value="TQD73440.1"/>
    <property type="molecule type" value="Genomic_DNA"/>
</dbReference>
<proteinExistence type="predicted"/>
<comment type="caution">
    <text evidence="2">The sequence shown here is derived from an EMBL/GenBank/DDBJ whole genome shotgun (WGS) entry which is preliminary data.</text>
</comment>
<evidence type="ECO:0000313" key="2">
    <source>
        <dbReference type="EMBL" id="TQD73440.1"/>
    </source>
</evidence>
<dbReference type="Proteomes" id="UP000315295">
    <property type="component" value="Unassembled WGS sequence"/>
</dbReference>
<feature type="region of interest" description="Disordered" evidence="1">
    <location>
        <begin position="80"/>
        <end position="111"/>
    </location>
</feature>
<gene>
    <name evidence="2" type="ORF">C1H46_041026</name>
</gene>
<keyword evidence="3" id="KW-1185">Reference proteome</keyword>
<organism evidence="2 3">
    <name type="scientific">Malus baccata</name>
    <name type="common">Siberian crab apple</name>
    <name type="synonym">Pyrus baccata</name>
    <dbReference type="NCBI Taxonomy" id="106549"/>
    <lineage>
        <taxon>Eukaryota</taxon>
        <taxon>Viridiplantae</taxon>
        <taxon>Streptophyta</taxon>
        <taxon>Embryophyta</taxon>
        <taxon>Tracheophyta</taxon>
        <taxon>Spermatophyta</taxon>
        <taxon>Magnoliopsida</taxon>
        <taxon>eudicotyledons</taxon>
        <taxon>Gunneridae</taxon>
        <taxon>Pentapetalae</taxon>
        <taxon>rosids</taxon>
        <taxon>fabids</taxon>
        <taxon>Rosales</taxon>
        <taxon>Rosaceae</taxon>
        <taxon>Amygdaloideae</taxon>
        <taxon>Maleae</taxon>
        <taxon>Malus</taxon>
    </lineage>
</organism>
<evidence type="ECO:0000313" key="3">
    <source>
        <dbReference type="Proteomes" id="UP000315295"/>
    </source>
</evidence>